<keyword evidence="3" id="KW-1185">Reference proteome</keyword>
<name>A0A8K0JIN0_9TREE</name>
<reference evidence="2" key="1">
    <citation type="submission" date="2020-04" db="EMBL/GenBank/DDBJ databases">
        <title>Analysis of mating type loci in Filobasidium floriforme.</title>
        <authorList>
            <person name="Nowrousian M."/>
        </authorList>
    </citation>
    <scope>NUCLEOTIDE SEQUENCE</scope>
    <source>
        <strain evidence="2">CBS 6242</strain>
    </source>
</reference>
<sequence>MSCSSPVQSSHLDLSLEQEGGVQAVYSDSLMTAMQNRAALYTPLIPHPLSQNLYRPPSQFPHHTREQSVQARKERKQLRKALRQANSTVSIRLDRERVTGAALAIFNRNNPGDGGKDDRKESPSRTRRALKNKSQGKVLRPDTPLRWTTGWDAIEEDRQYTRIDRNPPTTLPWDSIHFWKAVKTTCAIPWSLSLKVDSLHRRHYVSLVNSPGERRPCAYCCDQKNRPEPRREAVGSRWVRAATRRRALGEESPAIGDLAVSPNLTCPTPG</sequence>
<gene>
    <name evidence="2" type="ORF">FFLO_04765</name>
</gene>
<feature type="region of interest" description="Disordered" evidence="1">
    <location>
        <begin position="105"/>
        <end position="139"/>
    </location>
</feature>
<evidence type="ECO:0000256" key="1">
    <source>
        <dbReference type="SAM" id="MobiDB-lite"/>
    </source>
</evidence>
<feature type="region of interest" description="Disordered" evidence="1">
    <location>
        <begin position="52"/>
        <end position="75"/>
    </location>
</feature>
<evidence type="ECO:0000313" key="2">
    <source>
        <dbReference type="EMBL" id="KAG7530858.1"/>
    </source>
</evidence>
<accession>A0A8K0JIN0</accession>
<evidence type="ECO:0000313" key="3">
    <source>
        <dbReference type="Proteomes" id="UP000812966"/>
    </source>
</evidence>
<proteinExistence type="predicted"/>
<organism evidence="2 3">
    <name type="scientific">Filobasidium floriforme</name>
    <dbReference type="NCBI Taxonomy" id="5210"/>
    <lineage>
        <taxon>Eukaryota</taxon>
        <taxon>Fungi</taxon>
        <taxon>Dikarya</taxon>
        <taxon>Basidiomycota</taxon>
        <taxon>Agaricomycotina</taxon>
        <taxon>Tremellomycetes</taxon>
        <taxon>Filobasidiales</taxon>
        <taxon>Filobasidiaceae</taxon>
        <taxon>Filobasidium</taxon>
    </lineage>
</organism>
<dbReference type="EMBL" id="JABELV010000107">
    <property type="protein sequence ID" value="KAG7530858.1"/>
    <property type="molecule type" value="Genomic_DNA"/>
</dbReference>
<feature type="compositionally biased region" description="Basic and acidic residues" evidence="1">
    <location>
        <begin position="114"/>
        <end position="124"/>
    </location>
</feature>
<dbReference type="AlphaFoldDB" id="A0A8K0JIN0"/>
<dbReference type="Proteomes" id="UP000812966">
    <property type="component" value="Unassembled WGS sequence"/>
</dbReference>
<protein>
    <submittedName>
        <fullName evidence="2">Uncharacterized protein</fullName>
    </submittedName>
</protein>
<comment type="caution">
    <text evidence="2">The sequence shown here is derived from an EMBL/GenBank/DDBJ whole genome shotgun (WGS) entry which is preliminary data.</text>
</comment>